<comment type="caution">
    <text evidence="1">The sequence shown here is derived from an EMBL/GenBank/DDBJ whole genome shotgun (WGS) entry which is preliminary data.</text>
</comment>
<feature type="non-terminal residue" evidence="1">
    <location>
        <position position="1"/>
    </location>
</feature>
<sequence>LSKNLLPLIDRIHNEFEFNPRFLGTFFGHTLKKIMLAFIGSWDRSIGMP</sequence>
<reference evidence="1" key="1">
    <citation type="journal article" date="2014" name="Front. Microbiol.">
        <title>High frequency of phylogenetically diverse reductive dehalogenase-homologous genes in deep subseafloor sedimentary metagenomes.</title>
        <authorList>
            <person name="Kawai M."/>
            <person name="Futagami T."/>
            <person name="Toyoda A."/>
            <person name="Takaki Y."/>
            <person name="Nishi S."/>
            <person name="Hori S."/>
            <person name="Arai W."/>
            <person name="Tsubouchi T."/>
            <person name="Morono Y."/>
            <person name="Uchiyama I."/>
            <person name="Ito T."/>
            <person name="Fujiyama A."/>
            <person name="Inagaki F."/>
            <person name="Takami H."/>
        </authorList>
    </citation>
    <scope>NUCLEOTIDE SEQUENCE</scope>
    <source>
        <strain evidence="1">Expedition CK06-06</strain>
    </source>
</reference>
<evidence type="ECO:0000313" key="1">
    <source>
        <dbReference type="EMBL" id="GAH88407.1"/>
    </source>
</evidence>
<proteinExistence type="predicted"/>
<dbReference type="AlphaFoldDB" id="X1J351"/>
<organism evidence="1">
    <name type="scientific">marine sediment metagenome</name>
    <dbReference type="NCBI Taxonomy" id="412755"/>
    <lineage>
        <taxon>unclassified sequences</taxon>
        <taxon>metagenomes</taxon>
        <taxon>ecological metagenomes</taxon>
    </lineage>
</organism>
<name>X1J351_9ZZZZ</name>
<dbReference type="EMBL" id="BARU01036184">
    <property type="protein sequence ID" value="GAH88407.1"/>
    <property type="molecule type" value="Genomic_DNA"/>
</dbReference>
<gene>
    <name evidence="1" type="ORF">S03H2_56551</name>
</gene>
<protein>
    <submittedName>
        <fullName evidence="1">Uncharacterized protein</fullName>
    </submittedName>
</protein>
<accession>X1J351</accession>